<reference evidence="1 2" key="1">
    <citation type="submission" date="2017-07" db="EMBL/GenBank/DDBJ databases">
        <authorList>
            <person name="Talla V."/>
            <person name="Backstrom N."/>
        </authorList>
    </citation>
    <scope>NUCLEOTIDE SEQUENCE [LARGE SCALE GENOMIC DNA]</scope>
</reference>
<dbReference type="EMBL" id="FZQP02000682">
    <property type="protein sequence ID" value="VVC90044.1"/>
    <property type="molecule type" value="Genomic_DNA"/>
</dbReference>
<keyword evidence="2" id="KW-1185">Reference proteome</keyword>
<accession>A0A5E4PXX5</accession>
<gene>
    <name evidence="1" type="ORF">LSINAPIS_LOCUS3044</name>
</gene>
<dbReference type="AlphaFoldDB" id="A0A5E4PXX5"/>
<evidence type="ECO:0000313" key="2">
    <source>
        <dbReference type="Proteomes" id="UP000324832"/>
    </source>
</evidence>
<dbReference type="Proteomes" id="UP000324832">
    <property type="component" value="Unassembled WGS sequence"/>
</dbReference>
<sequence>MLEGQTVLMLTLQGPWSERDAQMTETFDRLQDIYGRGKVLGILVVAGSTSGRGWYYHQLRWEDGTTTVLDTPVGEPTVKPTRLYTILVVRFADGDNTRDKL</sequence>
<evidence type="ECO:0000313" key="1">
    <source>
        <dbReference type="EMBL" id="VVC90044.1"/>
    </source>
</evidence>
<protein>
    <submittedName>
        <fullName evidence="1">Uncharacterized protein</fullName>
    </submittedName>
</protein>
<organism evidence="1 2">
    <name type="scientific">Leptidea sinapis</name>
    <dbReference type="NCBI Taxonomy" id="189913"/>
    <lineage>
        <taxon>Eukaryota</taxon>
        <taxon>Metazoa</taxon>
        <taxon>Ecdysozoa</taxon>
        <taxon>Arthropoda</taxon>
        <taxon>Hexapoda</taxon>
        <taxon>Insecta</taxon>
        <taxon>Pterygota</taxon>
        <taxon>Neoptera</taxon>
        <taxon>Endopterygota</taxon>
        <taxon>Lepidoptera</taxon>
        <taxon>Glossata</taxon>
        <taxon>Ditrysia</taxon>
        <taxon>Papilionoidea</taxon>
        <taxon>Pieridae</taxon>
        <taxon>Dismorphiinae</taxon>
        <taxon>Leptidea</taxon>
    </lineage>
</organism>
<proteinExistence type="predicted"/>
<name>A0A5E4PXX5_9NEOP</name>